<gene>
    <name evidence="1" type="ORF">F5878DRAFT_667903</name>
</gene>
<dbReference type="EMBL" id="MU807785">
    <property type="protein sequence ID" value="KAJ3831118.1"/>
    <property type="molecule type" value="Genomic_DNA"/>
</dbReference>
<protein>
    <submittedName>
        <fullName evidence="1">Uncharacterized protein</fullName>
    </submittedName>
</protein>
<reference evidence="1" key="1">
    <citation type="submission" date="2022-08" db="EMBL/GenBank/DDBJ databases">
        <authorList>
            <consortium name="DOE Joint Genome Institute"/>
            <person name="Min B."/>
            <person name="Riley R."/>
            <person name="Sierra-Patev S."/>
            <person name="Naranjo-Ortiz M."/>
            <person name="Looney B."/>
            <person name="Konkel Z."/>
            <person name="Slot J.C."/>
            <person name="Sakamoto Y."/>
            <person name="Steenwyk J.L."/>
            <person name="Rokas A."/>
            <person name="Carro J."/>
            <person name="Camarero S."/>
            <person name="Ferreira P."/>
            <person name="Molpeceres G."/>
            <person name="Ruiz-Duenas F.J."/>
            <person name="Serrano A."/>
            <person name="Henrissat B."/>
            <person name="Drula E."/>
            <person name="Hughes K.W."/>
            <person name="Mata J.L."/>
            <person name="Ishikawa N.K."/>
            <person name="Vargas-Isla R."/>
            <person name="Ushijima S."/>
            <person name="Smith C.A."/>
            <person name="Ahrendt S."/>
            <person name="Andreopoulos W."/>
            <person name="He G."/>
            <person name="Labutti K."/>
            <person name="Lipzen A."/>
            <person name="Ng V."/>
            <person name="Sandor L."/>
            <person name="Barry K."/>
            <person name="Martinez A.T."/>
            <person name="Xiao Y."/>
            <person name="Gibbons J.G."/>
            <person name="Terashima K."/>
            <person name="Hibbett D.S."/>
            <person name="Grigoriev I.V."/>
        </authorList>
    </citation>
    <scope>NUCLEOTIDE SEQUENCE</scope>
    <source>
        <strain evidence="1">TFB9207</strain>
    </source>
</reference>
<evidence type="ECO:0000313" key="2">
    <source>
        <dbReference type="Proteomes" id="UP001163846"/>
    </source>
</evidence>
<name>A0AA38NV68_9AGAR</name>
<organism evidence="1 2">
    <name type="scientific">Lentinula raphanica</name>
    <dbReference type="NCBI Taxonomy" id="153919"/>
    <lineage>
        <taxon>Eukaryota</taxon>
        <taxon>Fungi</taxon>
        <taxon>Dikarya</taxon>
        <taxon>Basidiomycota</taxon>
        <taxon>Agaricomycotina</taxon>
        <taxon>Agaricomycetes</taxon>
        <taxon>Agaricomycetidae</taxon>
        <taxon>Agaricales</taxon>
        <taxon>Marasmiineae</taxon>
        <taxon>Omphalotaceae</taxon>
        <taxon>Lentinula</taxon>
    </lineage>
</organism>
<evidence type="ECO:0000313" key="1">
    <source>
        <dbReference type="EMBL" id="KAJ3831118.1"/>
    </source>
</evidence>
<dbReference type="AlphaFoldDB" id="A0AA38NV68"/>
<dbReference type="Proteomes" id="UP001163846">
    <property type="component" value="Unassembled WGS sequence"/>
</dbReference>
<comment type="caution">
    <text evidence="1">The sequence shown here is derived from an EMBL/GenBank/DDBJ whole genome shotgun (WGS) entry which is preliminary data.</text>
</comment>
<proteinExistence type="predicted"/>
<accession>A0AA38NV68</accession>
<sequence length="214" mass="23179">MSCFFLDHFSSGITPGCLLKGRRLPTYAAAAYASHHHLAPRQDSTIIALVHSVKTPIPRSATPLDAEDCPRNSGALSVRTHFRGNPVWSSADVLNSSSHSRVVSAVRLGMKKGIFLAVPPSTKTIAYWLPPTDVTRAGPNMSIYTRSSGLVSSPRSPSNGRRLRFAMVQSSHLSGSPSSTSSPSTKFTAREIRVIPEWPNLRCQRFKLPGEAVA</sequence>
<keyword evidence="2" id="KW-1185">Reference proteome</keyword>